<dbReference type="AlphaFoldDB" id="B3E0M7"/>
<dbReference type="EMBL" id="CP000975">
    <property type="protein sequence ID" value="ACD82781.1"/>
    <property type="molecule type" value="Genomic_DNA"/>
</dbReference>
<proteinExistence type="predicted"/>
<accession>B3E0M7</accession>
<dbReference type="KEGG" id="min:Minf_0726"/>
<organism evidence="1 2">
    <name type="scientific">Methylacidiphilum infernorum (isolate V4)</name>
    <name type="common">Methylokorus infernorum (strain V4)</name>
    <dbReference type="NCBI Taxonomy" id="481448"/>
    <lineage>
        <taxon>Bacteria</taxon>
        <taxon>Pseudomonadati</taxon>
        <taxon>Verrucomicrobiota</taxon>
        <taxon>Methylacidiphilae</taxon>
        <taxon>Methylacidiphilales</taxon>
        <taxon>Methylacidiphilaceae</taxon>
        <taxon>Methylacidiphilum (ex Ratnadevi et al. 2023)</taxon>
    </lineage>
</organism>
<reference evidence="1 2" key="1">
    <citation type="journal article" date="2008" name="Biol. Direct">
        <title>Complete genome sequence of the extremely acidophilic methanotroph isolate V4, Methylacidiphilum infernorum, a representative of the bacterial phylum Verrucomicrobia.</title>
        <authorList>
            <person name="Hou S."/>
            <person name="Makarova K.S."/>
            <person name="Saw J.H."/>
            <person name="Senin P."/>
            <person name="Ly B.V."/>
            <person name="Zhou Z."/>
            <person name="Ren Y."/>
            <person name="Wang J."/>
            <person name="Galperin M.Y."/>
            <person name="Omelchenko M.V."/>
            <person name="Wolf Y.I."/>
            <person name="Yutin N."/>
            <person name="Koonin E.V."/>
            <person name="Stott M.B."/>
            <person name="Mountain B.W."/>
            <person name="Crowe M.A."/>
            <person name="Smirnova A.V."/>
            <person name="Dunfield P.F."/>
            <person name="Feng L."/>
            <person name="Wang L."/>
            <person name="Alam M."/>
        </authorList>
    </citation>
    <scope>NUCLEOTIDE SEQUENCE [LARGE SCALE GENOMIC DNA]</scope>
    <source>
        <strain evidence="2">Isolate V4</strain>
    </source>
</reference>
<evidence type="ECO:0000313" key="1">
    <source>
        <dbReference type="EMBL" id="ACD82781.1"/>
    </source>
</evidence>
<gene>
    <name evidence="1" type="ordered locus">Minf_0726</name>
</gene>
<name>B3E0M7_METI4</name>
<dbReference type="HOGENOM" id="CLU_3390246_0_0_0"/>
<evidence type="ECO:0000313" key="2">
    <source>
        <dbReference type="Proteomes" id="UP000009149"/>
    </source>
</evidence>
<protein>
    <submittedName>
        <fullName evidence="1">Uncharacterized protein</fullName>
    </submittedName>
</protein>
<dbReference type="Proteomes" id="UP000009149">
    <property type="component" value="Chromosome"/>
</dbReference>
<sequence>MWVYKLKKLSFPIIKIFFDYLRGQKEKKRKIG</sequence>